<dbReference type="InterPro" id="IPR002645">
    <property type="entry name" value="STAS_dom"/>
</dbReference>
<dbReference type="Gene3D" id="3.30.750.24">
    <property type="entry name" value="STAS domain"/>
    <property type="match status" value="1"/>
</dbReference>
<dbReference type="PANTHER" id="PTHR35849:SF2">
    <property type="entry name" value="BLR2341 PROTEIN"/>
    <property type="match status" value="1"/>
</dbReference>
<dbReference type="Pfam" id="PF13466">
    <property type="entry name" value="STAS_2"/>
    <property type="match status" value="1"/>
</dbReference>
<evidence type="ECO:0000313" key="3">
    <source>
        <dbReference type="Proteomes" id="UP000006062"/>
    </source>
</evidence>
<dbReference type="SUPFAM" id="SSF52091">
    <property type="entry name" value="SpoIIaa-like"/>
    <property type="match status" value="1"/>
</dbReference>
<dbReference type="PROSITE" id="PS50801">
    <property type="entry name" value="STAS"/>
    <property type="match status" value="1"/>
</dbReference>
<name>I3YG16_THIV6</name>
<gene>
    <name evidence="2" type="ordered locus">Thivi_4113</name>
</gene>
<evidence type="ECO:0000313" key="2">
    <source>
        <dbReference type="EMBL" id="AFL75934.1"/>
    </source>
</evidence>
<proteinExistence type="predicted"/>
<dbReference type="HOGENOM" id="CLU_115403_14_0_6"/>
<evidence type="ECO:0000259" key="1">
    <source>
        <dbReference type="PROSITE" id="PS50801"/>
    </source>
</evidence>
<dbReference type="InterPro" id="IPR052746">
    <property type="entry name" value="MlaB_ABC_Transporter"/>
</dbReference>
<keyword evidence="3" id="KW-1185">Reference proteome</keyword>
<sequence length="102" mass="11078">MSETNGHPGLRLEGEVTIYNAIEIKLRLLETLARAANPEVDLSAVTELDTAGLQLLLLGKQEAARLGKTLRYLNHSPAVVEILDFCNLIGRFGDPVVLVSNP</sequence>
<dbReference type="InterPro" id="IPR036513">
    <property type="entry name" value="STAS_dom_sf"/>
</dbReference>
<feature type="domain" description="STAS" evidence="1">
    <location>
        <begin position="1"/>
        <end position="102"/>
    </location>
</feature>
<dbReference type="InterPro" id="IPR058548">
    <property type="entry name" value="MlaB-like_STAS"/>
</dbReference>
<dbReference type="CDD" id="cd07043">
    <property type="entry name" value="STAS_anti-anti-sigma_factors"/>
    <property type="match status" value="1"/>
</dbReference>
<dbReference type="Proteomes" id="UP000006062">
    <property type="component" value="Chromosome"/>
</dbReference>
<dbReference type="eggNOG" id="COG1366">
    <property type="taxonomic scope" value="Bacteria"/>
</dbReference>
<dbReference type="PANTHER" id="PTHR35849">
    <property type="entry name" value="BLR2341 PROTEIN"/>
    <property type="match status" value="1"/>
</dbReference>
<dbReference type="OrthoDB" id="3296574at2"/>
<organism evidence="2 3">
    <name type="scientific">Thiocystis violascens (strain ATCC 17096 / DSM 198 / 6111)</name>
    <name type="common">Chromatium violascens</name>
    <dbReference type="NCBI Taxonomy" id="765911"/>
    <lineage>
        <taxon>Bacteria</taxon>
        <taxon>Pseudomonadati</taxon>
        <taxon>Pseudomonadota</taxon>
        <taxon>Gammaproteobacteria</taxon>
        <taxon>Chromatiales</taxon>
        <taxon>Chromatiaceae</taxon>
        <taxon>Thiocystis</taxon>
    </lineage>
</organism>
<dbReference type="AlphaFoldDB" id="I3YG16"/>
<protein>
    <submittedName>
        <fullName evidence="2">Anti-anti-sigma regulatory factor (Antagonist of anti-sigma factor)</fullName>
    </submittedName>
</protein>
<dbReference type="KEGG" id="tvi:Thivi_4113"/>
<accession>I3YG16</accession>
<dbReference type="STRING" id="765911.Thivi_4113"/>
<dbReference type="EMBL" id="CP003154">
    <property type="protein sequence ID" value="AFL75934.1"/>
    <property type="molecule type" value="Genomic_DNA"/>
</dbReference>
<dbReference type="RefSeq" id="WP_014780319.1">
    <property type="nucleotide sequence ID" value="NC_018012.1"/>
</dbReference>
<reference evidence="2 3" key="1">
    <citation type="submission" date="2012-06" db="EMBL/GenBank/DDBJ databases">
        <title>Complete sequence of Thiocystis violascens DSM 198.</title>
        <authorList>
            <consortium name="US DOE Joint Genome Institute"/>
            <person name="Lucas S."/>
            <person name="Han J."/>
            <person name="Lapidus A."/>
            <person name="Cheng J.-F."/>
            <person name="Goodwin L."/>
            <person name="Pitluck S."/>
            <person name="Peters L."/>
            <person name="Ovchinnikova G."/>
            <person name="Teshima H."/>
            <person name="Detter J.C."/>
            <person name="Han C."/>
            <person name="Tapia R."/>
            <person name="Land M."/>
            <person name="Hauser L."/>
            <person name="Kyrpides N."/>
            <person name="Ivanova N."/>
            <person name="Pagani I."/>
            <person name="Vogl K."/>
            <person name="Liu Z."/>
            <person name="Frigaard N.-U."/>
            <person name="Bryant D."/>
            <person name="Woyke T."/>
        </authorList>
    </citation>
    <scope>NUCLEOTIDE SEQUENCE [LARGE SCALE GENOMIC DNA]</scope>
    <source>
        <strain evidence="3">ATCC 17096 / DSM 198 / 6111</strain>
    </source>
</reference>